<reference evidence="1 2" key="1">
    <citation type="submission" date="2019-02" db="EMBL/GenBank/DDBJ databases">
        <title>Pedobacter sp. RP-3-11 sp. nov., isolated from Arctic soil.</title>
        <authorList>
            <person name="Dahal R.H."/>
        </authorList>
    </citation>
    <scope>NUCLEOTIDE SEQUENCE [LARGE SCALE GENOMIC DNA]</scope>
    <source>
        <strain evidence="1 2">RP-3-11</strain>
    </source>
</reference>
<dbReference type="AlphaFoldDB" id="A0A4R0NIH7"/>
<organism evidence="1 2">
    <name type="scientific">Pedobacter frigidisoli</name>
    <dbReference type="NCBI Taxonomy" id="2530455"/>
    <lineage>
        <taxon>Bacteria</taxon>
        <taxon>Pseudomonadati</taxon>
        <taxon>Bacteroidota</taxon>
        <taxon>Sphingobacteriia</taxon>
        <taxon>Sphingobacteriales</taxon>
        <taxon>Sphingobacteriaceae</taxon>
        <taxon>Pedobacter</taxon>
    </lineage>
</organism>
<protein>
    <recommendedName>
        <fullName evidence="3">N-acetyltransferase domain-containing protein</fullName>
    </recommendedName>
</protein>
<dbReference type="EMBL" id="SJSN01000024">
    <property type="protein sequence ID" value="TCD00286.1"/>
    <property type="molecule type" value="Genomic_DNA"/>
</dbReference>
<dbReference type="RefSeq" id="WP_131562542.1">
    <property type="nucleotide sequence ID" value="NZ_SJSN01000024.1"/>
</dbReference>
<dbReference type="SUPFAM" id="SSF55729">
    <property type="entry name" value="Acyl-CoA N-acyltransferases (Nat)"/>
    <property type="match status" value="1"/>
</dbReference>
<dbReference type="InterPro" id="IPR016181">
    <property type="entry name" value="Acyl_CoA_acyltransferase"/>
</dbReference>
<comment type="caution">
    <text evidence="1">The sequence shown here is derived from an EMBL/GenBank/DDBJ whole genome shotgun (WGS) entry which is preliminary data.</text>
</comment>
<evidence type="ECO:0008006" key="3">
    <source>
        <dbReference type="Google" id="ProtNLM"/>
    </source>
</evidence>
<sequence length="187" mass="21308">MNQQISTGLTSYRDGYFEFNFTGNYYFEIKKPSECSIAEIHLFYLKLRNGNKVTPLNLHEKIFSAEYLGFCYGGGNLIGISGIKKPTANYLEIVHKKAGIIRNTDQTILEIGYSFTEEGFRQRGISTKLKTMLLRKISRHNGIIFSTTATRSSQRFLLANGFIARGFPYQGMFDDNIVYFEKSSIGM</sequence>
<accession>A0A4R0NIH7</accession>
<evidence type="ECO:0000313" key="1">
    <source>
        <dbReference type="EMBL" id="TCD00286.1"/>
    </source>
</evidence>
<keyword evidence="2" id="KW-1185">Reference proteome</keyword>
<name>A0A4R0NIH7_9SPHI</name>
<dbReference type="OrthoDB" id="756447at2"/>
<dbReference type="Proteomes" id="UP000291485">
    <property type="component" value="Unassembled WGS sequence"/>
</dbReference>
<dbReference type="Gene3D" id="3.40.630.30">
    <property type="match status" value="1"/>
</dbReference>
<evidence type="ECO:0000313" key="2">
    <source>
        <dbReference type="Proteomes" id="UP000291485"/>
    </source>
</evidence>
<proteinExistence type="predicted"/>
<gene>
    <name evidence="1" type="ORF">EZ449_20765</name>
</gene>